<proteinExistence type="predicted"/>
<comment type="caution">
    <text evidence="2">The sequence shown here is derived from an EMBL/GenBank/DDBJ whole genome shotgun (WGS) entry which is preliminary data.</text>
</comment>
<evidence type="ECO:0000313" key="2">
    <source>
        <dbReference type="EMBL" id="KAE8726118.1"/>
    </source>
</evidence>
<name>A0A6A3CFF3_HIBSY</name>
<feature type="compositionally biased region" description="Basic and acidic residues" evidence="1">
    <location>
        <begin position="93"/>
        <end position="106"/>
    </location>
</feature>
<reference evidence="2" key="1">
    <citation type="submission" date="2019-09" db="EMBL/GenBank/DDBJ databases">
        <title>Draft genome information of white flower Hibiscus syriacus.</title>
        <authorList>
            <person name="Kim Y.-M."/>
        </authorList>
    </citation>
    <scope>NUCLEOTIDE SEQUENCE [LARGE SCALE GENOMIC DNA]</scope>
    <source>
        <strain evidence="2">YM2019G1</strain>
    </source>
</reference>
<dbReference type="EMBL" id="VEPZ02000388">
    <property type="protein sequence ID" value="KAE8726118.1"/>
    <property type="molecule type" value="Genomic_DNA"/>
</dbReference>
<keyword evidence="3" id="KW-1185">Reference proteome</keyword>
<accession>A0A6A3CFF3</accession>
<dbReference type="Proteomes" id="UP000436088">
    <property type="component" value="Unassembled WGS sequence"/>
</dbReference>
<protein>
    <submittedName>
        <fullName evidence="2">Uncharacterized protein</fullName>
    </submittedName>
</protein>
<evidence type="ECO:0000256" key="1">
    <source>
        <dbReference type="SAM" id="MobiDB-lite"/>
    </source>
</evidence>
<feature type="region of interest" description="Disordered" evidence="1">
    <location>
        <begin position="93"/>
        <end position="112"/>
    </location>
</feature>
<sequence length="235" mass="26553">MNTAVQTAVTNKELRKLPSMESNAKASKIVRVRVTDGDATDSSSSDKTEHRRVKRNFNEIRIDDCSAFNLTKQRNSNNNVCPTLSSTEVFEKGRGEDGQLRSETTRVEPGCGSGLTTMRNKLRWFTIESRFESKALKLLPTSLAELQTESKDNSPELTGNECNRKVPKQPSNLSYEYFLTDAGASFDYFDYDNSAPIFFEQIMLPESILKQDCSDISIKLDDDFGSCSWDVDNYY</sequence>
<organism evidence="2 3">
    <name type="scientific">Hibiscus syriacus</name>
    <name type="common">Rose of Sharon</name>
    <dbReference type="NCBI Taxonomy" id="106335"/>
    <lineage>
        <taxon>Eukaryota</taxon>
        <taxon>Viridiplantae</taxon>
        <taxon>Streptophyta</taxon>
        <taxon>Embryophyta</taxon>
        <taxon>Tracheophyta</taxon>
        <taxon>Spermatophyta</taxon>
        <taxon>Magnoliopsida</taxon>
        <taxon>eudicotyledons</taxon>
        <taxon>Gunneridae</taxon>
        <taxon>Pentapetalae</taxon>
        <taxon>rosids</taxon>
        <taxon>malvids</taxon>
        <taxon>Malvales</taxon>
        <taxon>Malvaceae</taxon>
        <taxon>Malvoideae</taxon>
        <taxon>Hibiscus</taxon>
    </lineage>
</organism>
<gene>
    <name evidence="2" type="ORF">F3Y22_tig00007475pilonHSYRG00007</name>
</gene>
<evidence type="ECO:0000313" key="3">
    <source>
        <dbReference type="Proteomes" id="UP000436088"/>
    </source>
</evidence>
<dbReference type="AlphaFoldDB" id="A0A6A3CFF3"/>